<sequence length="411" mass="45190">MDSAAVVIPSLGTTIGAALVGAMLSSLLFGITVLQAFIYYRDYPNDWKLYRYSVGILWVLDAFHLSLTIHAIYHYTVDSFGNFAALGNVVWSFKVRATLGLVEDTSTNFVIYLFQLQILVNVIIIVFVQRCDLPIHSTILATHPVSLSVSMQYGYGDVVRFVDSRVLTDSTHTVGRHFHRFLPWIVIFVVACGFAVGVLLVYKTFACRLSRFLPKVNAVTDRYSIKTFTGLASMDWAIDAAFATSTGIDFFISFAMCYYLHRSRSISEFSSTNSRLLVLMWFVLMSGLATSACSTIALITYIALPNTLIFLGVEFLLTKLYVNSLLSMLNARKRLQGANTGSGTALSEPTSFSNVIRLTPTAGPGASVADVKRGGFEIPLSEMCGSAPLQNNEDFSPPVEDKRSRAGLSVV</sequence>
<feature type="transmembrane region" description="Helical" evidence="2">
    <location>
        <begin position="236"/>
        <end position="260"/>
    </location>
</feature>
<feature type="region of interest" description="Disordered" evidence="1">
    <location>
        <begin position="388"/>
        <end position="411"/>
    </location>
</feature>
<feature type="transmembrane region" description="Helical" evidence="2">
    <location>
        <begin position="109"/>
        <end position="128"/>
    </location>
</feature>
<evidence type="ECO:0000259" key="3">
    <source>
        <dbReference type="Pfam" id="PF20152"/>
    </source>
</evidence>
<keyword evidence="2" id="KW-0472">Membrane</keyword>
<dbReference type="Proteomes" id="UP001175227">
    <property type="component" value="Unassembled WGS sequence"/>
</dbReference>
<protein>
    <recommendedName>
        <fullName evidence="3">DUF6534 domain-containing protein</fullName>
    </recommendedName>
</protein>
<feature type="transmembrane region" description="Helical" evidence="2">
    <location>
        <begin position="52"/>
        <end position="73"/>
    </location>
</feature>
<dbReference type="AlphaFoldDB" id="A0AA39PQ39"/>
<proteinExistence type="predicted"/>
<organism evidence="4 5">
    <name type="scientific">Armillaria novae-zelandiae</name>
    <dbReference type="NCBI Taxonomy" id="153914"/>
    <lineage>
        <taxon>Eukaryota</taxon>
        <taxon>Fungi</taxon>
        <taxon>Dikarya</taxon>
        <taxon>Basidiomycota</taxon>
        <taxon>Agaricomycotina</taxon>
        <taxon>Agaricomycetes</taxon>
        <taxon>Agaricomycetidae</taxon>
        <taxon>Agaricales</taxon>
        <taxon>Marasmiineae</taxon>
        <taxon>Physalacriaceae</taxon>
        <taxon>Armillaria</taxon>
    </lineage>
</organism>
<keyword evidence="2" id="KW-1133">Transmembrane helix</keyword>
<evidence type="ECO:0000256" key="2">
    <source>
        <dbReference type="SAM" id="Phobius"/>
    </source>
</evidence>
<comment type="caution">
    <text evidence="4">The sequence shown here is derived from an EMBL/GenBank/DDBJ whole genome shotgun (WGS) entry which is preliminary data.</text>
</comment>
<feature type="domain" description="DUF6534" evidence="3">
    <location>
        <begin position="246"/>
        <end position="334"/>
    </location>
</feature>
<feature type="transmembrane region" description="Helical" evidence="2">
    <location>
        <begin position="281"/>
        <end position="302"/>
    </location>
</feature>
<feature type="transmembrane region" description="Helical" evidence="2">
    <location>
        <begin position="308"/>
        <end position="326"/>
    </location>
</feature>
<reference evidence="4" key="1">
    <citation type="submission" date="2023-06" db="EMBL/GenBank/DDBJ databases">
        <authorList>
            <consortium name="Lawrence Berkeley National Laboratory"/>
            <person name="Ahrendt S."/>
            <person name="Sahu N."/>
            <person name="Indic B."/>
            <person name="Wong-Bajracharya J."/>
            <person name="Merenyi Z."/>
            <person name="Ke H.-M."/>
            <person name="Monk M."/>
            <person name="Kocsube S."/>
            <person name="Drula E."/>
            <person name="Lipzen A."/>
            <person name="Balint B."/>
            <person name="Henrissat B."/>
            <person name="Andreopoulos B."/>
            <person name="Martin F.M."/>
            <person name="Harder C.B."/>
            <person name="Rigling D."/>
            <person name="Ford K.L."/>
            <person name="Foster G.D."/>
            <person name="Pangilinan J."/>
            <person name="Papanicolaou A."/>
            <person name="Barry K."/>
            <person name="LaButti K."/>
            <person name="Viragh M."/>
            <person name="Koriabine M."/>
            <person name="Yan M."/>
            <person name="Riley R."/>
            <person name="Champramary S."/>
            <person name="Plett K.L."/>
            <person name="Tsai I.J."/>
            <person name="Slot J."/>
            <person name="Sipos G."/>
            <person name="Plett J."/>
            <person name="Nagy L.G."/>
            <person name="Grigoriev I.V."/>
        </authorList>
    </citation>
    <scope>NUCLEOTIDE SEQUENCE</scope>
    <source>
        <strain evidence="4">ICMP 16352</strain>
    </source>
</reference>
<evidence type="ECO:0000313" key="5">
    <source>
        <dbReference type="Proteomes" id="UP001175227"/>
    </source>
</evidence>
<keyword evidence="5" id="KW-1185">Reference proteome</keyword>
<evidence type="ECO:0000256" key="1">
    <source>
        <dbReference type="SAM" id="MobiDB-lite"/>
    </source>
</evidence>
<feature type="transmembrane region" description="Helical" evidence="2">
    <location>
        <begin position="181"/>
        <end position="202"/>
    </location>
</feature>
<evidence type="ECO:0000313" key="4">
    <source>
        <dbReference type="EMBL" id="KAK0487955.1"/>
    </source>
</evidence>
<dbReference type="InterPro" id="IPR045339">
    <property type="entry name" value="DUF6534"/>
</dbReference>
<accession>A0AA39PQ39</accession>
<gene>
    <name evidence="4" type="ORF">IW261DRAFT_1558999</name>
</gene>
<dbReference type="Pfam" id="PF20152">
    <property type="entry name" value="DUF6534"/>
    <property type="match status" value="1"/>
</dbReference>
<keyword evidence="2" id="KW-0812">Transmembrane</keyword>
<dbReference type="EMBL" id="JAUEPR010000003">
    <property type="protein sequence ID" value="KAK0487955.1"/>
    <property type="molecule type" value="Genomic_DNA"/>
</dbReference>
<name>A0AA39PQ39_9AGAR</name>
<dbReference type="PANTHER" id="PTHR40465">
    <property type="entry name" value="CHROMOSOME 1, WHOLE GENOME SHOTGUN SEQUENCE"/>
    <property type="match status" value="1"/>
</dbReference>
<dbReference type="PANTHER" id="PTHR40465:SF1">
    <property type="entry name" value="DUF6534 DOMAIN-CONTAINING PROTEIN"/>
    <property type="match status" value="1"/>
</dbReference>
<feature type="transmembrane region" description="Helical" evidence="2">
    <location>
        <begin position="15"/>
        <end position="40"/>
    </location>
</feature>